<keyword evidence="3" id="KW-1015">Disulfide bond</keyword>
<dbReference type="Pfam" id="PF02297">
    <property type="entry name" value="COX6B"/>
    <property type="match status" value="1"/>
</dbReference>
<evidence type="ECO:0000256" key="1">
    <source>
        <dbReference type="ARBA" id="ARBA00004173"/>
    </source>
</evidence>
<dbReference type="InterPro" id="IPR042289">
    <property type="entry name" value="COA6"/>
</dbReference>
<protein>
    <submittedName>
        <fullName evidence="7">PRORP domain-containing protein</fullName>
    </submittedName>
</protein>
<evidence type="ECO:0000313" key="5">
    <source>
        <dbReference type="EMBL" id="VDD90613.1"/>
    </source>
</evidence>
<keyword evidence="2" id="KW-0496">Mitochondrion</keyword>
<dbReference type="InterPro" id="IPR031595">
    <property type="entry name" value="PRORP_C"/>
</dbReference>
<dbReference type="PANTHER" id="PTHR46690:SF1">
    <property type="entry name" value="CYTOCHROME C OXIDASE ASSEMBLY FACTOR 6 HOMOLOG"/>
    <property type="match status" value="1"/>
</dbReference>
<dbReference type="InterPro" id="IPR048280">
    <property type="entry name" value="COX6B-like"/>
</dbReference>
<evidence type="ECO:0000256" key="2">
    <source>
        <dbReference type="ARBA" id="ARBA00023128"/>
    </source>
</evidence>
<dbReference type="GO" id="GO:0042775">
    <property type="term" value="P:mitochondrial ATP synthesis coupled electron transport"/>
    <property type="evidence" value="ECO:0007669"/>
    <property type="project" value="TreeGrafter"/>
</dbReference>
<comment type="subcellular location">
    <subcellularLocation>
        <location evidence="1">Mitochondrion</location>
    </subcellularLocation>
</comment>
<dbReference type="Gene3D" id="1.10.10.140">
    <property type="entry name" value="Cytochrome c oxidase, subunit VIb"/>
    <property type="match status" value="1"/>
</dbReference>
<dbReference type="OrthoDB" id="16284at2759"/>
<keyword evidence="6" id="KW-1185">Reference proteome</keyword>
<dbReference type="EMBL" id="UXUI01008142">
    <property type="protein sequence ID" value="VDD90613.1"/>
    <property type="molecule type" value="Genomic_DNA"/>
</dbReference>
<dbReference type="GO" id="GO:0008535">
    <property type="term" value="P:respiratory chain complex IV assembly"/>
    <property type="evidence" value="ECO:0007669"/>
    <property type="project" value="InterPro"/>
</dbReference>
<proteinExistence type="predicted"/>
<dbReference type="InterPro" id="IPR036549">
    <property type="entry name" value="CX6/COA6-like_sf"/>
</dbReference>
<dbReference type="Gene3D" id="3.40.50.11980">
    <property type="match status" value="1"/>
</dbReference>
<organism evidence="7">
    <name type="scientific">Enterobius vermicularis</name>
    <name type="common">Human pinworm</name>
    <dbReference type="NCBI Taxonomy" id="51028"/>
    <lineage>
        <taxon>Eukaryota</taxon>
        <taxon>Metazoa</taxon>
        <taxon>Ecdysozoa</taxon>
        <taxon>Nematoda</taxon>
        <taxon>Chromadorea</taxon>
        <taxon>Rhabditida</taxon>
        <taxon>Spirurina</taxon>
        <taxon>Oxyuridomorpha</taxon>
        <taxon>Oxyuroidea</taxon>
        <taxon>Oxyuridae</taxon>
        <taxon>Enterobius</taxon>
    </lineage>
</organism>
<dbReference type="AlphaFoldDB" id="A0A0N4V678"/>
<evidence type="ECO:0000256" key="3">
    <source>
        <dbReference type="ARBA" id="ARBA00023157"/>
    </source>
</evidence>
<dbReference type="GO" id="GO:0005739">
    <property type="term" value="C:mitochondrion"/>
    <property type="evidence" value="ECO:0007669"/>
    <property type="project" value="UniProtKB-SubCell"/>
</dbReference>
<reference evidence="5 6" key="2">
    <citation type="submission" date="2018-10" db="EMBL/GenBank/DDBJ databases">
        <authorList>
            <consortium name="Pathogen Informatics"/>
        </authorList>
    </citation>
    <scope>NUCLEOTIDE SEQUENCE [LARGE SCALE GENOMIC DNA]</scope>
</reference>
<evidence type="ECO:0000313" key="6">
    <source>
        <dbReference type="Proteomes" id="UP000274131"/>
    </source>
</evidence>
<reference evidence="7" key="1">
    <citation type="submission" date="2017-02" db="UniProtKB">
        <authorList>
            <consortium name="WormBaseParasite"/>
        </authorList>
    </citation>
    <scope>IDENTIFICATION</scope>
</reference>
<dbReference type="PANTHER" id="PTHR46690">
    <property type="entry name" value="CYTOCHROME C OXIDASE ASSEMBLY FACTOR 6 HOMOLOG"/>
    <property type="match status" value="1"/>
</dbReference>
<dbReference type="STRING" id="51028.A0A0N4V678"/>
<dbReference type="Pfam" id="PF16953">
    <property type="entry name" value="PRORP"/>
    <property type="match status" value="1"/>
</dbReference>
<evidence type="ECO:0000259" key="4">
    <source>
        <dbReference type="Pfam" id="PF16953"/>
    </source>
</evidence>
<accession>A0A0N4V678</accession>
<gene>
    <name evidence="5" type="ORF">EVEC_LOCUS5364</name>
</gene>
<dbReference type="Proteomes" id="UP000274131">
    <property type="component" value="Unassembled WGS sequence"/>
</dbReference>
<dbReference type="WBParaSite" id="EVEC_0000575301-mRNA-1">
    <property type="protein sequence ID" value="EVEC_0000575301-mRNA-1"/>
    <property type="gene ID" value="EVEC_0000575301"/>
</dbReference>
<sequence>MPEESQVGLKKSREACYKSRDIFLKCFSENREDERKCVKEKKNFDRDCPASWVRFLSSVPGQCGPKIADSVKDTDDSRLPLYLKLLSFSELNDEVNADRVQAFRNLNRIYDVKVISAMYDHQLYNSARSFAKTRLEDPAFLTPAAFLRICGLMKDFFLHSIETPDDHELIRSLREQLDYMPSFCTGAAKLYLDSCGVVNTLPTVPSNIIQRANVVEALLANFLRQKKFQYFEELLKNEPDFCIGNSVVLLSSLLKVIESMPYISNLLLNRFLLEGSVPEKSLLTLLELILNKSRLWDAKIVSISREGRCSRCNSVMVKEEGVTNEDFGHIRDDFRRYIFRVSSDRSRALPVEIKALLTYIRKLPQDSGHPLVVDGLNTTGGGDFYNALFEKMPCVTVKFSPIMLITRKGQPRRFIDEIRRRGVEVFFCSKSSDDDLFILLSALEIGLNCFILSNDRFRYYDSVVSSSRRDLFRKWLRTRLITHDLTDIRFVMPPVHALTPQLNEGVYHLPFFEKCISHTKEDEYTWLCVRKSS</sequence>
<name>A0A0N4V678_ENTVE</name>
<dbReference type="SUPFAM" id="SSF47694">
    <property type="entry name" value="Cytochrome c oxidase subunit h"/>
    <property type="match status" value="1"/>
</dbReference>
<dbReference type="PROSITE" id="PS51808">
    <property type="entry name" value="CHCH"/>
    <property type="match status" value="1"/>
</dbReference>
<feature type="domain" description="PRORP" evidence="4">
    <location>
        <begin position="303"/>
        <end position="528"/>
    </location>
</feature>
<evidence type="ECO:0000313" key="7">
    <source>
        <dbReference type="WBParaSite" id="EVEC_0000575301-mRNA-1"/>
    </source>
</evidence>